<keyword evidence="2" id="KW-1185">Reference proteome</keyword>
<sequence length="139" mass="15625">LLELLTSLRRTILPAHWVGVMANGPILQLFQCSKLSPMADTVMQIEPDFVYQISVQNQPLLPTHAVYERHPARLTSVSQVVNLLLDLEEMNVCQGYQSFEANSQREPLLCARAALCQLLVPQDEDCCEKCQECNPLLTS</sequence>
<name>A0AAD5FC17_SILAS</name>
<gene>
    <name evidence="1" type="ORF">C0J50_5321</name>
</gene>
<evidence type="ECO:0000313" key="2">
    <source>
        <dbReference type="Proteomes" id="UP001205998"/>
    </source>
</evidence>
<evidence type="ECO:0000313" key="1">
    <source>
        <dbReference type="EMBL" id="KAI5610498.1"/>
    </source>
</evidence>
<proteinExistence type="predicted"/>
<organism evidence="1 2">
    <name type="scientific">Silurus asotus</name>
    <name type="common">Amur catfish</name>
    <name type="synonym">Parasilurus asotus</name>
    <dbReference type="NCBI Taxonomy" id="30991"/>
    <lineage>
        <taxon>Eukaryota</taxon>
        <taxon>Metazoa</taxon>
        <taxon>Chordata</taxon>
        <taxon>Craniata</taxon>
        <taxon>Vertebrata</taxon>
        <taxon>Euteleostomi</taxon>
        <taxon>Actinopterygii</taxon>
        <taxon>Neopterygii</taxon>
        <taxon>Teleostei</taxon>
        <taxon>Ostariophysi</taxon>
        <taxon>Siluriformes</taxon>
        <taxon>Siluridae</taxon>
        <taxon>Silurus</taxon>
    </lineage>
</organism>
<dbReference type="Proteomes" id="UP001205998">
    <property type="component" value="Unassembled WGS sequence"/>
</dbReference>
<reference evidence="1" key="1">
    <citation type="submission" date="2018-07" db="EMBL/GenBank/DDBJ databases">
        <title>Comparative genomics of catfishes provides insights into carnivory and benthic adaptation.</title>
        <authorList>
            <person name="Zhang Y."/>
            <person name="Wang D."/>
            <person name="Peng Z."/>
            <person name="Zheng S."/>
            <person name="Shao F."/>
            <person name="Tao W."/>
        </authorList>
    </citation>
    <scope>NUCLEOTIDE SEQUENCE</scope>
    <source>
        <strain evidence="1">Chongqing</strain>
    </source>
</reference>
<feature type="non-terminal residue" evidence="1">
    <location>
        <position position="1"/>
    </location>
</feature>
<protein>
    <submittedName>
        <fullName evidence="1">Methyl-CpG binding domain protein isoform X3</fullName>
    </submittedName>
</protein>
<accession>A0AAD5FC17</accession>
<comment type="caution">
    <text evidence="1">The sequence shown here is derived from an EMBL/GenBank/DDBJ whole genome shotgun (WGS) entry which is preliminary data.</text>
</comment>
<dbReference type="EMBL" id="MU574226">
    <property type="protein sequence ID" value="KAI5610498.1"/>
    <property type="molecule type" value="Genomic_DNA"/>
</dbReference>
<dbReference type="AlphaFoldDB" id="A0AAD5FC17"/>